<evidence type="ECO:0000259" key="4">
    <source>
        <dbReference type="Pfam" id="PF01522"/>
    </source>
</evidence>
<dbReference type="Proteomes" id="UP000030152">
    <property type="component" value="Unassembled WGS sequence"/>
</dbReference>
<evidence type="ECO:0000256" key="3">
    <source>
        <dbReference type="SAM" id="SignalP"/>
    </source>
</evidence>
<comment type="subcellular location">
    <subcellularLocation>
        <location evidence="1">Secreted</location>
    </subcellularLocation>
</comment>
<dbReference type="InterPro" id="IPR011330">
    <property type="entry name" value="Glyco_hydro/deAcase_b/a-brl"/>
</dbReference>
<keyword evidence="6" id="KW-1185">Reference proteome</keyword>
<dbReference type="RefSeq" id="WP_020214818.1">
    <property type="nucleotide sequence ID" value="NZ_JRLX01000014.1"/>
</dbReference>
<gene>
    <name evidence="5" type="ORF">Q765_13520</name>
</gene>
<evidence type="ECO:0000256" key="1">
    <source>
        <dbReference type="ARBA" id="ARBA00004613"/>
    </source>
</evidence>
<evidence type="ECO:0000313" key="6">
    <source>
        <dbReference type="Proteomes" id="UP000030152"/>
    </source>
</evidence>
<name>A0A0A2M3N2_9FLAO</name>
<dbReference type="InterPro" id="IPR002509">
    <property type="entry name" value="NODB_dom"/>
</dbReference>
<protein>
    <recommendedName>
        <fullName evidence="4">NodB homology domain-containing protein</fullName>
    </recommendedName>
</protein>
<dbReference type="STRING" id="1121895.GCA_000378485_03643"/>
<evidence type="ECO:0000256" key="2">
    <source>
        <dbReference type="ARBA" id="ARBA00022729"/>
    </source>
</evidence>
<organism evidence="5 6">
    <name type="scientific">Flavobacterium rivuli WB 3.3-2 = DSM 21788</name>
    <dbReference type="NCBI Taxonomy" id="1121895"/>
    <lineage>
        <taxon>Bacteria</taxon>
        <taxon>Pseudomonadati</taxon>
        <taxon>Bacteroidota</taxon>
        <taxon>Flavobacteriia</taxon>
        <taxon>Flavobacteriales</taxon>
        <taxon>Flavobacteriaceae</taxon>
        <taxon>Flavobacterium</taxon>
    </lineage>
</organism>
<dbReference type="Pfam" id="PF01522">
    <property type="entry name" value="Polysacc_deac_1"/>
    <property type="match status" value="1"/>
</dbReference>
<dbReference type="SUPFAM" id="SSF88713">
    <property type="entry name" value="Glycoside hydrolase/deacetylase"/>
    <property type="match status" value="1"/>
</dbReference>
<feature type="signal peptide" evidence="3">
    <location>
        <begin position="1"/>
        <end position="20"/>
    </location>
</feature>
<dbReference type="OrthoDB" id="2795102at2"/>
<dbReference type="PANTHER" id="PTHR34216:SF3">
    <property type="entry name" value="POLY-BETA-1,6-N-ACETYL-D-GLUCOSAMINE N-DEACETYLASE"/>
    <property type="match status" value="1"/>
</dbReference>
<dbReference type="EMBL" id="JRLX01000014">
    <property type="protein sequence ID" value="KGO86073.1"/>
    <property type="molecule type" value="Genomic_DNA"/>
</dbReference>
<evidence type="ECO:0000313" key="5">
    <source>
        <dbReference type="EMBL" id="KGO86073.1"/>
    </source>
</evidence>
<dbReference type="eggNOG" id="COG0726">
    <property type="taxonomic scope" value="Bacteria"/>
</dbReference>
<dbReference type="GO" id="GO:0005975">
    <property type="term" value="P:carbohydrate metabolic process"/>
    <property type="evidence" value="ECO:0007669"/>
    <property type="project" value="InterPro"/>
</dbReference>
<keyword evidence="2 3" id="KW-0732">Signal</keyword>
<dbReference type="GO" id="GO:0016810">
    <property type="term" value="F:hydrolase activity, acting on carbon-nitrogen (but not peptide) bonds"/>
    <property type="evidence" value="ECO:0007669"/>
    <property type="project" value="InterPro"/>
</dbReference>
<proteinExistence type="predicted"/>
<accession>A0A0A2M3N2</accession>
<reference evidence="5 6" key="1">
    <citation type="submission" date="2013-09" db="EMBL/GenBank/DDBJ databases">
        <authorList>
            <person name="Zeng Z."/>
            <person name="Chen C."/>
        </authorList>
    </citation>
    <scope>NUCLEOTIDE SEQUENCE [LARGE SCALE GENOMIC DNA]</scope>
    <source>
        <strain evidence="5 6">WB 3.3-2</strain>
    </source>
</reference>
<comment type="caution">
    <text evidence="5">The sequence shown here is derived from an EMBL/GenBank/DDBJ whole genome shotgun (WGS) entry which is preliminary data.</text>
</comment>
<sequence>MRPFKYVLVLAFFILFSCTGDDNSISPQPVSAGYSPGVVITLDDDYVDNWAAADDILKTYNWKATFFVTKCGQLDDAKIAKLEAFNQYGHEIGGHGLNHLNASQYIAVKGVEAYLNTEITPMVAIMDGGGLHATSFAYPFGARNKGTDDLLLNHFSILRGTTYGRLNPDTHNCYYTGSPVVYGLGIDNSYSHFNVPYFLSLLEYAKKNNKIVVFYAHRPVQTAHIDYETEYNTLIEICKYVKANNMKFYTMSQLPGL</sequence>
<dbReference type="PANTHER" id="PTHR34216">
    <property type="match status" value="1"/>
</dbReference>
<dbReference type="GO" id="GO:0005576">
    <property type="term" value="C:extracellular region"/>
    <property type="evidence" value="ECO:0007669"/>
    <property type="project" value="UniProtKB-SubCell"/>
</dbReference>
<dbReference type="InterPro" id="IPR051398">
    <property type="entry name" value="Polysacch_Deacetylase"/>
</dbReference>
<dbReference type="PROSITE" id="PS51257">
    <property type="entry name" value="PROKAR_LIPOPROTEIN"/>
    <property type="match status" value="1"/>
</dbReference>
<feature type="chain" id="PRO_5002002822" description="NodB homology domain-containing protein" evidence="3">
    <location>
        <begin position="21"/>
        <end position="257"/>
    </location>
</feature>
<dbReference type="Gene3D" id="3.20.20.370">
    <property type="entry name" value="Glycoside hydrolase/deacetylase"/>
    <property type="match status" value="1"/>
</dbReference>
<feature type="domain" description="NodB homology" evidence="4">
    <location>
        <begin position="37"/>
        <end position="149"/>
    </location>
</feature>
<dbReference type="AlphaFoldDB" id="A0A0A2M3N2"/>